<accession>A0A174TSY1</accession>
<feature type="region of interest" description="Disordered" evidence="1">
    <location>
        <begin position="44"/>
        <end position="69"/>
    </location>
</feature>
<dbReference type="Proteomes" id="UP000095765">
    <property type="component" value="Unassembled WGS sequence"/>
</dbReference>
<evidence type="ECO:0000256" key="1">
    <source>
        <dbReference type="SAM" id="MobiDB-lite"/>
    </source>
</evidence>
<name>A0A174TSY1_9FIRM</name>
<reference evidence="3 5" key="2">
    <citation type="submission" date="2018-08" db="EMBL/GenBank/DDBJ databases">
        <title>A genome reference for cultivated species of the human gut microbiota.</title>
        <authorList>
            <person name="Zou Y."/>
            <person name="Xue W."/>
            <person name="Luo G."/>
        </authorList>
    </citation>
    <scope>NUCLEOTIDE SEQUENCE [LARGE SCALE GENOMIC DNA]</scope>
    <source>
        <strain evidence="3 5">TF05-12AC</strain>
    </source>
</reference>
<evidence type="ECO:0000313" key="5">
    <source>
        <dbReference type="Proteomes" id="UP000260828"/>
    </source>
</evidence>
<reference evidence="2 4" key="1">
    <citation type="submission" date="2015-09" db="EMBL/GenBank/DDBJ databases">
        <authorList>
            <consortium name="Pathogen Informatics"/>
        </authorList>
    </citation>
    <scope>NUCLEOTIDE SEQUENCE [LARGE SCALE GENOMIC DNA]</scope>
    <source>
        <strain evidence="2 4">2789STDY5834939</strain>
    </source>
</reference>
<evidence type="ECO:0000313" key="4">
    <source>
        <dbReference type="Proteomes" id="UP000095765"/>
    </source>
</evidence>
<organism evidence="2 4">
    <name type="scientific">Anaerotruncus colihominis</name>
    <dbReference type="NCBI Taxonomy" id="169435"/>
    <lineage>
        <taxon>Bacteria</taxon>
        <taxon>Bacillati</taxon>
        <taxon>Bacillota</taxon>
        <taxon>Clostridia</taxon>
        <taxon>Eubacteriales</taxon>
        <taxon>Oscillospiraceae</taxon>
        <taxon>Anaerotruncus</taxon>
    </lineage>
</organism>
<dbReference type="AlphaFoldDB" id="A0A174TSY1"/>
<sequence>MDTYQCNAPHDTLEFSTSDIPEYIRKLAALAAIELTESILRQPDGRRMLAEETARRKSMEGQTPRTERR</sequence>
<dbReference type="EMBL" id="CZBE01000027">
    <property type="protein sequence ID" value="CUQ12166.1"/>
    <property type="molecule type" value="Genomic_DNA"/>
</dbReference>
<dbReference type="Proteomes" id="UP000260828">
    <property type="component" value="Unassembled WGS sequence"/>
</dbReference>
<dbReference type="EMBL" id="QVME01000007">
    <property type="protein sequence ID" value="RGE66648.1"/>
    <property type="molecule type" value="Genomic_DNA"/>
</dbReference>
<evidence type="ECO:0000313" key="3">
    <source>
        <dbReference type="EMBL" id="RGE66648.1"/>
    </source>
</evidence>
<gene>
    <name evidence="3" type="ORF">DXC40_12795</name>
    <name evidence="2" type="ORF">ERS852551_03200</name>
</gene>
<evidence type="ECO:0000313" key="2">
    <source>
        <dbReference type="EMBL" id="CUQ12166.1"/>
    </source>
</evidence>
<dbReference type="RefSeq" id="WP_006873560.1">
    <property type="nucleotide sequence ID" value="NZ_CABIWA010000020.1"/>
</dbReference>
<protein>
    <submittedName>
        <fullName evidence="2">Uncharacterized protein</fullName>
    </submittedName>
</protein>
<proteinExistence type="predicted"/>
<dbReference type="OrthoDB" id="9971916at2"/>